<dbReference type="GeneID" id="81602671"/>
<dbReference type="GO" id="GO:0000981">
    <property type="term" value="F:DNA-binding transcription factor activity, RNA polymerase II-specific"/>
    <property type="evidence" value="ECO:0007669"/>
    <property type="project" value="InterPro"/>
</dbReference>
<keyword evidence="2" id="KW-0238">DNA-binding</keyword>
<evidence type="ECO:0000259" key="5">
    <source>
        <dbReference type="PROSITE" id="PS50048"/>
    </source>
</evidence>
<dbReference type="CDD" id="cd00067">
    <property type="entry name" value="GAL4"/>
    <property type="match status" value="1"/>
</dbReference>
<evidence type="ECO:0000256" key="1">
    <source>
        <dbReference type="ARBA" id="ARBA00023015"/>
    </source>
</evidence>
<reference evidence="6" key="2">
    <citation type="journal article" date="2023" name="IMA Fungus">
        <title>Comparative genomic study of the Penicillium genus elucidates a diverse pangenome and 15 lateral gene transfer events.</title>
        <authorList>
            <person name="Petersen C."/>
            <person name="Sorensen T."/>
            <person name="Nielsen M.R."/>
            <person name="Sondergaard T.E."/>
            <person name="Sorensen J.L."/>
            <person name="Fitzpatrick D.A."/>
            <person name="Frisvad J.C."/>
            <person name="Nielsen K.L."/>
        </authorList>
    </citation>
    <scope>NUCLEOTIDE SEQUENCE</scope>
    <source>
        <strain evidence="6">IBT 16125</strain>
    </source>
</reference>
<evidence type="ECO:0000256" key="3">
    <source>
        <dbReference type="ARBA" id="ARBA00023163"/>
    </source>
</evidence>
<keyword evidence="7" id="KW-1185">Reference proteome</keyword>
<proteinExistence type="predicted"/>
<dbReference type="Gene3D" id="4.10.240.10">
    <property type="entry name" value="Zn(2)-C6 fungal-type DNA-binding domain"/>
    <property type="match status" value="1"/>
</dbReference>
<dbReference type="Pfam" id="PF00172">
    <property type="entry name" value="Zn_clus"/>
    <property type="match status" value="1"/>
</dbReference>
<keyword evidence="4" id="KW-0539">Nucleus</keyword>
<feature type="domain" description="Zn(2)-C6 fungal-type" evidence="5">
    <location>
        <begin position="19"/>
        <end position="47"/>
    </location>
</feature>
<dbReference type="GO" id="GO:0003677">
    <property type="term" value="F:DNA binding"/>
    <property type="evidence" value="ECO:0007669"/>
    <property type="project" value="UniProtKB-KW"/>
</dbReference>
<evidence type="ECO:0000313" key="7">
    <source>
        <dbReference type="Proteomes" id="UP001213681"/>
    </source>
</evidence>
<dbReference type="AlphaFoldDB" id="A0AAD6BVX4"/>
<reference evidence="6" key="1">
    <citation type="submission" date="2022-12" db="EMBL/GenBank/DDBJ databases">
        <authorList>
            <person name="Petersen C."/>
        </authorList>
    </citation>
    <scope>NUCLEOTIDE SEQUENCE</scope>
    <source>
        <strain evidence="6">IBT 16125</strain>
    </source>
</reference>
<dbReference type="PANTHER" id="PTHR31069:SF32">
    <property type="entry name" value="ARGININE METABOLISM REGULATION PROTEIN II"/>
    <property type="match status" value="1"/>
</dbReference>
<keyword evidence="1" id="KW-0805">Transcription regulation</keyword>
<dbReference type="InterPro" id="IPR021858">
    <property type="entry name" value="Fun_TF"/>
</dbReference>
<dbReference type="Pfam" id="PF11951">
    <property type="entry name" value="Fungal_trans_2"/>
    <property type="match status" value="1"/>
</dbReference>
<dbReference type="RefSeq" id="XP_056761277.1">
    <property type="nucleotide sequence ID" value="XM_056912428.1"/>
</dbReference>
<evidence type="ECO:0000313" key="6">
    <source>
        <dbReference type="EMBL" id="KAJ5438048.1"/>
    </source>
</evidence>
<name>A0AAD6BVX4_9EURO</name>
<protein>
    <recommendedName>
        <fullName evidence="5">Zn(2)-C6 fungal-type domain-containing protein</fullName>
    </recommendedName>
</protein>
<gene>
    <name evidence="6" type="ORF">N7458_009046</name>
</gene>
<dbReference type="PROSITE" id="PS50048">
    <property type="entry name" value="ZN2_CY6_FUNGAL_2"/>
    <property type="match status" value="1"/>
</dbReference>
<dbReference type="EMBL" id="JAPVEA010000008">
    <property type="protein sequence ID" value="KAJ5438048.1"/>
    <property type="molecule type" value="Genomic_DNA"/>
</dbReference>
<dbReference type="GO" id="GO:0008270">
    <property type="term" value="F:zinc ion binding"/>
    <property type="evidence" value="ECO:0007669"/>
    <property type="project" value="InterPro"/>
</dbReference>
<dbReference type="SMART" id="SM00066">
    <property type="entry name" value="GAL4"/>
    <property type="match status" value="1"/>
</dbReference>
<dbReference type="InterPro" id="IPR001138">
    <property type="entry name" value="Zn2Cys6_DnaBD"/>
</dbReference>
<sequence>MAGRVERADINAHTRSFTGCTTCRSRHVKCDEGRPTCSMCAYFGLTCAGYGKNIFFDSRNPEAKIRFRRPLLTEEERERMSQWLVSSAPPKSTFQLLSQIDDECESSAPLRDFQLSLGPFGVFKVHQDHAVQNATPDETESLPLVEDFENPGTGSPEQDELPMMGSFTVDVGFSQLSPSFMQSLLEPPDHAPSSSSPDLIDLLMDQSHVGDTTLAPHQEYSPTRLISQSYCNPPIQSDFLAPGPDMSCSVPQDAVFLIKHYSSTVISLMTPVRHKKTPWHILFIPHAKDCLAALALGEDMSHASLCNFYGTLAISAFSLGGVSRSESWLEKGEMYLQKAQTHARLMLLTAYDIPKPAKYKSILMAILTMVQVSTFSGNRDQAEGYFLEAEKFIRMKGLKRKKSRKVRLLHHCYVFERMFHESIFVCAANSNHRQHIRRAIESSGLAPASVDGLSFRLYKWKNLHQEMLRVRDREEGENDLHLERPGLFSATLYPEIFGIPEAWLLLLSCVIRLGTEKDAAEESSTPNGLNLKDFISRAKALEDYINQLQRPNQATFTFSSQHSTIDQHILENMLEAMRLALAIYFYRRIYDINASILQEKVIGVRDCLLQCEYADSSVVHGSAGFIWPAFIAACEAEDPDVQESFARWFEISAQRSGLSGFTRTLSSIRKIWQEKRGGGCSVTWLDLMRKALPMREHGEWEG</sequence>
<dbReference type="PROSITE" id="PS00463">
    <property type="entry name" value="ZN2_CY6_FUNGAL_1"/>
    <property type="match status" value="1"/>
</dbReference>
<keyword evidence="3" id="KW-0804">Transcription</keyword>
<organism evidence="6 7">
    <name type="scientific">Penicillium daleae</name>
    <dbReference type="NCBI Taxonomy" id="63821"/>
    <lineage>
        <taxon>Eukaryota</taxon>
        <taxon>Fungi</taxon>
        <taxon>Dikarya</taxon>
        <taxon>Ascomycota</taxon>
        <taxon>Pezizomycotina</taxon>
        <taxon>Eurotiomycetes</taxon>
        <taxon>Eurotiomycetidae</taxon>
        <taxon>Eurotiales</taxon>
        <taxon>Aspergillaceae</taxon>
        <taxon>Penicillium</taxon>
    </lineage>
</organism>
<evidence type="ECO:0000256" key="4">
    <source>
        <dbReference type="ARBA" id="ARBA00023242"/>
    </source>
</evidence>
<dbReference type="InterPro" id="IPR050675">
    <property type="entry name" value="OAF3"/>
</dbReference>
<dbReference type="InterPro" id="IPR036864">
    <property type="entry name" value="Zn2-C6_fun-type_DNA-bd_sf"/>
</dbReference>
<evidence type="ECO:0000256" key="2">
    <source>
        <dbReference type="ARBA" id="ARBA00023125"/>
    </source>
</evidence>
<dbReference type="PANTHER" id="PTHR31069">
    <property type="entry name" value="OLEATE-ACTIVATED TRANSCRIPTION FACTOR 1-RELATED"/>
    <property type="match status" value="1"/>
</dbReference>
<dbReference type="Proteomes" id="UP001213681">
    <property type="component" value="Unassembled WGS sequence"/>
</dbReference>
<dbReference type="SUPFAM" id="SSF57701">
    <property type="entry name" value="Zn2/Cys6 DNA-binding domain"/>
    <property type="match status" value="1"/>
</dbReference>
<comment type="caution">
    <text evidence="6">The sequence shown here is derived from an EMBL/GenBank/DDBJ whole genome shotgun (WGS) entry which is preliminary data.</text>
</comment>
<accession>A0AAD6BVX4</accession>